<dbReference type="EMBL" id="JACHBC010000017">
    <property type="protein sequence ID" value="MBB5564123.1"/>
    <property type="molecule type" value="Genomic_DNA"/>
</dbReference>
<dbReference type="AlphaFoldDB" id="A0A7W8XJM3"/>
<comment type="caution">
    <text evidence="2">The sequence shown here is derived from an EMBL/GenBank/DDBJ whole genome shotgun (WGS) entry which is preliminary data.</text>
</comment>
<protein>
    <submittedName>
        <fullName evidence="2">Uncharacterized protein</fullName>
    </submittedName>
</protein>
<dbReference type="RefSeq" id="WP_183919392.1">
    <property type="nucleotide sequence ID" value="NZ_JACHBB010000016.1"/>
</dbReference>
<feature type="region of interest" description="Disordered" evidence="1">
    <location>
        <begin position="1"/>
        <end position="23"/>
    </location>
</feature>
<accession>A0A7W8XJM3</accession>
<sequence>MIKTKQPTAAHHGMLDRPENSSPLRRPAVLAKILLAKSQQNLIRAAIEIA</sequence>
<gene>
    <name evidence="2" type="ORF">GGI59_005830</name>
</gene>
<reference evidence="2 3" key="1">
    <citation type="submission" date="2020-08" db="EMBL/GenBank/DDBJ databases">
        <title>Genomic Encyclopedia of Type Strains, Phase IV (KMG-V): Genome sequencing to study the core and pangenomes of soil and plant-associated prokaryotes.</title>
        <authorList>
            <person name="Whitman W."/>
        </authorList>
    </citation>
    <scope>NUCLEOTIDE SEQUENCE [LARGE SCALE GENOMIC DNA]</scope>
    <source>
        <strain evidence="2 3">SEMIA 4034</strain>
    </source>
</reference>
<proteinExistence type="predicted"/>
<evidence type="ECO:0000256" key="1">
    <source>
        <dbReference type="SAM" id="MobiDB-lite"/>
    </source>
</evidence>
<dbReference type="Proteomes" id="UP000528824">
    <property type="component" value="Unassembled WGS sequence"/>
</dbReference>
<organism evidence="2 3">
    <name type="scientific">Rhizobium lentis</name>
    <dbReference type="NCBI Taxonomy" id="1138194"/>
    <lineage>
        <taxon>Bacteria</taxon>
        <taxon>Pseudomonadati</taxon>
        <taxon>Pseudomonadota</taxon>
        <taxon>Alphaproteobacteria</taxon>
        <taxon>Hyphomicrobiales</taxon>
        <taxon>Rhizobiaceae</taxon>
        <taxon>Rhizobium/Agrobacterium group</taxon>
        <taxon>Rhizobium</taxon>
    </lineage>
</organism>
<keyword evidence="3" id="KW-1185">Reference proteome</keyword>
<evidence type="ECO:0000313" key="3">
    <source>
        <dbReference type="Proteomes" id="UP000528824"/>
    </source>
</evidence>
<name>A0A7W8XJM3_9HYPH</name>
<evidence type="ECO:0000313" key="2">
    <source>
        <dbReference type="EMBL" id="MBB5564123.1"/>
    </source>
</evidence>